<keyword evidence="9" id="KW-0067">ATP-binding</keyword>
<evidence type="ECO:0000259" key="12">
    <source>
        <dbReference type="PROSITE" id="PS50885"/>
    </source>
</evidence>
<dbReference type="Pfam" id="PF02518">
    <property type="entry name" value="HATPase_c"/>
    <property type="match status" value="1"/>
</dbReference>
<feature type="domain" description="HAMP" evidence="12">
    <location>
        <begin position="205"/>
        <end position="256"/>
    </location>
</feature>
<keyword evidence="8" id="KW-0418">Kinase</keyword>
<feature type="transmembrane region" description="Helical" evidence="10">
    <location>
        <begin position="12"/>
        <end position="33"/>
    </location>
</feature>
<dbReference type="EMBL" id="BMYS01000025">
    <property type="protein sequence ID" value="GGW95265.1"/>
    <property type="molecule type" value="Genomic_DNA"/>
</dbReference>
<dbReference type="Gene3D" id="3.30.565.10">
    <property type="entry name" value="Histidine kinase-like ATPase, C-terminal domain"/>
    <property type="match status" value="1"/>
</dbReference>
<feature type="transmembrane region" description="Helical" evidence="10">
    <location>
        <begin position="184"/>
        <end position="207"/>
    </location>
</feature>
<dbReference type="PROSITE" id="PS50885">
    <property type="entry name" value="HAMP"/>
    <property type="match status" value="1"/>
</dbReference>
<comment type="catalytic activity">
    <reaction evidence="1">
        <text>ATP + protein L-histidine = ADP + protein N-phospho-L-histidine.</text>
        <dbReference type="EC" id="2.7.13.3"/>
    </reaction>
</comment>
<feature type="domain" description="Histidine kinase" evidence="11">
    <location>
        <begin position="264"/>
        <end position="466"/>
    </location>
</feature>
<dbReference type="InterPro" id="IPR050980">
    <property type="entry name" value="2C_sensor_his_kinase"/>
</dbReference>
<dbReference type="Pfam" id="PF00672">
    <property type="entry name" value="HAMP"/>
    <property type="match status" value="1"/>
</dbReference>
<dbReference type="InterPro" id="IPR036890">
    <property type="entry name" value="HATPase_C_sf"/>
</dbReference>
<evidence type="ECO:0000256" key="6">
    <source>
        <dbReference type="ARBA" id="ARBA00022679"/>
    </source>
</evidence>
<evidence type="ECO:0000256" key="3">
    <source>
        <dbReference type="ARBA" id="ARBA00012438"/>
    </source>
</evidence>
<evidence type="ECO:0000256" key="10">
    <source>
        <dbReference type="SAM" id="Phobius"/>
    </source>
</evidence>
<dbReference type="PROSITE" id="PS50109">
    <property type="entry name" value="HIS_KIN"/>
    <property type="match status" value="1"/>
</dbReference>
<organism evidence="13 14">
    <name type="scientific">Advenella faeciporci</name>
    <dbReference type="NCBI Taxonomy" id="797535"/>
    <lineage>
        <taxon>Bacteria</taxon>
        <taxon>Pseudomonadati</taxon>
        <taxon>Pseudomonadota</taxon>
        <taxon>Betaproteobacteria</taxon>
        <taxon>Burkholderiales</taxon>
        <taxon>Alcaligenaceae</taxon>
    </lineage>
</organism>
<keyword evidence="5" id="KW-0597">Phosphoprotein</keyword>
<dbReference type="SUPFAM" id="SSF158472">
    <property type="entry name" value="HAMP domain-like"/>
    <property type="match status" value="1"/>
</dbReference>
<name>A0A918JQA8_9BURK</name>
<evidence type="ECO:0000256" key="7">
    <source>
        <dbReference type="ARBA" id="ARBA00022741"/>
    </source>
</evidence>
<keyword evidence="4" id="KW-1003">Cell membrane</keyword>
<evidence type="ECO:0000256" key="4">
    <source>
        <dbReference type="ARBA" id="ARBA00022475"/>
    </source>
</evidence>
<dbReference type="GO" id="GO:0005886">
    <property type="term" value="C:plasma membrane"/>
    <property type="evidence" value="ECO:0007669"/>
    <property type="project" value="UniProtKB-SubCell"/>
</dbReference>
<dbReference type="InterPro" id="IPR036097">
    <property type="entry name" value="HisK_dim/P_sf"/>
</dbReference>
<evidence type="ECO:0000313" key="14">
    <source>
        <dbReference type="Proteomes" id="UP000608345"/>
    </source>
</evidence>
<dbReference type="EC" id="2.7.13.3" evidence="3"/>
<dbReference type="AlphaFoldDB" id="A0A918JQA8"/>
<accession>A0A918JQA8</accession>
<dbReference type="SUPFAM" id="SSF47384">
    <property type="entry name" value="Homodimeric domain of signal transducing histidine kinase"/>
    <property type="match status" value="1"/>
</dbReference>
<gene>
    <name evidence="13" type="ORF">GCM10011450_26290</name>
</gene>
<evidence type="ECO:0000256" key="8">
    <source>
        <dbReference type="ARBA" id="ARBA00022777"/>
    </source>
</evidence>
<dbReference type="Proteomes" id="UP000608345">
    <property type="component" value="Unassembled WGS sequence"/>
</dbReference>
<dbReference type="SMART" id="SM00387">
    <property type="entry name" value="HATPase_c"/>
    <property type="match status" value="1"/>
</dbReference>
<keyword evidence="14" id="KW-1185">Reference proteome</keyword>
<evidence type="ECO:0000256" key="5">
    <source>
        <dbReference type="ARBA" id="ARBA00022553"/>
    </source>
</evidence>
<keyword evidence="10" id="KW-0472">Membrane</keyword>
<evidence type="ECO:0000256" key="1">
    <source>
        <dbReference type="ARBA" id="ARBA00000085"/>
    </source>
</evidence>
<proteinExistence type="predicted"/>
<reference evidence="13" key="2">
    <citation type="submission" date="2020-09" db="EMBL/GenBank/DDBJ databases">
        <authorList>
            <person name="Sun Q."/>
            <person name="Kim S."/>
        </authorList>
    </citation>
    <scope>NUCLEOTIDE SEQUENCE</scope>
    <source>
        <strain evidence="13">KCTC 23732</strain>
    </source>
</reference>
<keyword evidence="10" id="KW-1133">Transmembrane helix</keyword>
<dbReference type="SUPFAM" id="SSF55874">
    <property type="entry name" value="ATPase domain of HSP90 chaperone/DNA topoisomerase II/histidine kinase"/>
    <property type="match status" value="1"/>
</dbReference>
<dbReference type="GO" id="GO:0005524">
    <property type="term" value="F:ATP binding"/>
    <property type="evidence" value="ECO:0007669"/>
    <property type="project" value="UniProtKB-KW"/>
</dbReference>
<dbReference type="InterPro" id="IPR003660">
    <property type="entry name" value="HAMP_dom"/>
</dbReference>
<dbReference type="RefSeq" id="WP_189385962.1">
    <property type="nucleotide sequence ID" value="NZ_BAABFY010000043.1"/>
</dbReference>
<dbReference type="CDD" id="cd00082">
    <property type="entry name" value="HisKA"/>
    <property type="match status" value="1"/>
</dbReference>
<evidence type="ECO:0000259" key="11">
    <source>
        <dbReference type="PROSITE" id="PS50109"/>
    </source>
</evidence>
<dbReference type="CDD" id="cd06225">
    <property type="entry name" value="HAMP"/>
    <property type="match status" value="1"/>
</dbReference>
<protein>
    <recommendedName>
        <fullName evidence="3">histidine kinase</fullName>
        <ecNumber evidence="3">2.7.13.3</ecNumber>
    </recommendedName>
</protein>
<dbReference type="SMART" id="SM00388">
    <property type="entry name" value="HisKA"/>
    <property type="match status" value="1"/>
</dbReference>
<dbReference type="Gene3D" id="1.10.287.130">
    <property type="match status" value="1"/>
</dbReference>
<dbReference type="PANTHER" id="PTHR44936">
    <property type="entry name" value="SENSOR PROTEIN CREC"/>
    <property type="match status" value="1"/>
</dbReference>
<dbReference type="GO" id="GO:0000155">
    <property type="term" value="F:phosphorelay sensor kinase activity"/>
    <property type="evidence" value="ECO:0007669"/>
    <property type="project" value="InterPro"/>
</dbReference>
<dbReference type="InterPro" id="IPR004358">
    <property type="entry name" value="Sig_transdc_His_kin-like_C"/>
</dbReference>
<comment type="subcellular location">
    <subcellularLocation>
        <location evidence="2">Cell membrane</location>
        <topology evidence="2">Multi-pass membrane protein</topology>
    </subcellularLocation>
</comment>
<dbReference type="SMART" id="SM00304">
    <property type="entry name" value="HAMP"/>
    <property type="match status" value="1"/>
</dbReference>
<keyword evidence="7" id="KW-0547">Nucleotide-binding</keyword>
<dbReference type="PRINTS" id="PR00344">
    <property type="entry name" value="BCTRLSENSOR"/>
</dbReference>
<evidence type="ECO:0000313" key="13">
    <source>
        <dbReference type="EMBL" id="GGW95265.1"/>
    </source>
</evidence>
<dbReference type="InterPro" id="IPR005467">
    <property type="entry name" value="His_kinase_dom"/>
</dbReference>
<dbReference type="CDD" id="cd00075">
    <property type="entry name" value="HATPase"/>
    <property type="match status" value="1"/>
</dbReference>
<evidence type="ECO:0000256" key="9">
    <source>
        <dbReference type="ARBA" id="ARBA00022840"/>
    </source>
</evidence>
<keyword evidence="10" id="KW-0812">Transmembrane</keyword>
<dbReference type="PANTHER" id="PTHR44936:SF10">
    <property type="entry name" value="SENSOR PROTEIN RSTB"/>
    <property type="match status" value="1"/>
</dbReference>
<keyword evidence="6" id="KW-0808">Transferase</keyword>
<sequence length="467" mass="52609">MKKLKLWPRSLRLQMILMMLGTIILVQVGSLSVGNYLRERYMEDVVVNYLTTTIRTLRAAVAQIPAENRASFIEEASQKKWRLWSRQLPKDTRFSQPLRRNAAPPLHHEKMADYPTGDLRNNLRDIINHLNRELNDGTRVGLSRGEEPRMYISLLPQLNEFDNTVIREWLVIPLDRIEPPNMQAIMMAWLSINLLLIAMAAGFAWHITRPLTRLSRAADQLAQGRPERVTPAGPTETRLLGERFNAMLDALEESKLVQQTLLAGLPHDLKSPLARMWLRLEMTDDQALKEGMRNDVQDMQRMIDQFIGYVRGSDPGTYTFSKLELNTWIDERVSSWEGAGSPVFLKSMPKHKIYIQADGLALGRLLDNLISNALKHGQPPVEVQVRTDKKKVVLSVCDHGEGIPLERRTEALRAFSRLDSARTKTGSVGLGLALADTIAKAHHGSLELGSGESGGLCVDITLPLAEN</sequence>
<evidence type="ECO:0000256" key="2">
    <source>
        <dbReference type="ARBA" id="ARBA00004651"/>
    </source>
</evidence>
<comment type="caution">
    <text evidence="13">The sequence shown here is derived from an EMBL/GenBank/DDBJ whole genome shotgun (WGS) entry which is preliminary data.</text>
</comment>
<dbReference type="InterPro" id="IPR003661">
    <property type="entry name" value="HisK_dim/P_dom"/>
</dbReference>
<reference evidence="13" key="1">
    <citation type="journal article" date="2014" name="Int. J. Syst. Evol. Microbiol.">
        <title>Complete genome sequence of Corynebacterium casei LMG S-19264T (=DSM 44701T), isolated from a smear-ripened cheese.</title>
        <authorList>
            <consortium name="US DOE Joint Genome Institute (JGI-PGF)"/>
            <person name="Walter F."/>
            <person name="Albersmeier A."/>
            <person name="Kalinowski J."/>
            <person name="Ruckert C."/>
        </authorList>
    </citation>
    <scope>NUCLEOTIDE SEQUENCE</scope>
    <source>
        <strain evidence="13">KCTC 23732</strain>
    </source>
</reference>
<dbReference type="InterPro" id="IPR003594">
    <property type="entry name" value="HATPase_dom"/>
</dbReference>